<organism evidence="4">
    <name type="scientific">Thrips palmi</name>
    <name type="common">Melon thrips</name>
    <dbReference type="NCBI Taxonomy" id="161013"/>
    <lineage>
        <taxon>Eukaryota</taxon>
        <taxon>Metazoa</taxon>
        <taxon>Ecdysozoa</taxon>
        <taxon>Arthropoda</taxon>
        <taxon>Hexapoda</taxon>
        <taxon>Insecta</taxon>
        <taxon>Pterygota</taxon>
        <taxon>Neoptera</taxon>
        <taxon>Paraneoptera</taxon>
        <taxon>Thysanoptera</taxon>
        <taxon>Terebrantia</taxon>
        <taxon>Thripoidea</taxon>
        <taxon>Thripidae</taxon>
        <taxon>Thrips</taxon>
    </lineage>
</organism>
<accession>A0A6P9A7N9</accession>
<dbReference type="RefSeq" id="XP_034253999.1">
    <property type="nucleotide sequence ID" value="XM_034398108.1"/>
</dbReference>
<keyword evidence="1" id="KW-0175">Coiled coil</keyword>
<name>A0A6P9A7N9_THRPL</name>
<evidence type="ECO:0000313" key="5">
    <source>
        <dbReference type="RefSeq" id="XP_034253999.1"/>
    </source>
</evidence>
<feature type="signal peptide" evidence="2">
    <location>
        <begin position="1"/>
        <end position="20"/>
    </location>
</feature>
<keyword evidence="3" id="KW-1185">Reference proteome</keyword>
<feature type="chain" id="PRO_5044654959" evidence="2">
    <location>
        <begin position="21"/>
        <end position="1107"/>
    </location>
</feature>
<sequence>MAKIVSFVVLAFCALQIASGTPLFGFNFGGRGNAKLAEDAAKDAVVKVKVAADTASASDEALHAAAEGVEDSLSTFERTLQSASRGLRSGLGWFGWDSDDEENKITVTKTVDEPKNFTLGLVDGALKVKVVEEEEEEEEGIFASTLKAARSALGKLGDFLGLDDDEEDEEDQELSVVIKRDEAKAVAAVELVNRGKDEAEKDLDIASQAADEGLLQRAADAAEAALAAGFEAADAAKDTARAALAAGIEVAQDAERKVQETIAKATEQAKEALEIASNSIAAQIKIAAEIDEQREAAAQAAVRIAREASEVFDEIIKKGESDAAELKEAAEEEIEANKQLVVEARTAVDEALDSAMEAAEQVDYAADVQVTLALESNADDQTLEAVLEEKSKAAAGVEAELKAAAEANEDVDIAIDDGLAAIDSIQNLTDALIDGYIQAAESAKKAADAQLEASLAIAEDILLTVDAEKTASDADDVEIELTVETTTTTATPEVIKIDISDKGEEGKAAPDADGLITIDLDIVEKQDTTTAAQETTTAAEETTTAAAAKIDLDIDISTSSDKVIEEEAADNTDGQITIDLDIVEKQDTTTAAQETTTAAEETTTAAAAKIDLDIDISTSSDKVVEEEAAPDADGLITIDLDIVGKQDTTTAAQETTTAAEETTTAAAAKIDLDIDISTSSDKVVEEEAARHDGLITIDLDIVEKQDTTTAAQETTTAAEETTTAAAAKIDLDIDISTSSDKVVEEEAAPDADGLITIDLDIVEKQDTTTAAQETTTAAEETTTAAAAKIDLDIDISTSSDKVVEEEAAPDADGLITIDLDIVEKQDTTTAAQETTTAAEETTTAAAAKIDLDINISTSSDKVVEEEAADNTDGQITIDLDIVEKQDTTTAAQETTTAAEETTTAAAAKIDLDIDISTSSDKVVEEEAAPDADGLITIDLDIVEKQDTTTAAQETTTAAEETTTAAAAKIDLDINISTSSDKVVEEEAAPEADTTTAAASTLSANVDLTGVAAEETASSDVSEDVADAIENVVEALENLASVAESDAEATTTVQPQILIDITVGGQSASADSSNSTAVAMSALASAIQGALTTIAGDSVMLFNLTQAA</sequence>
<dbReference type="GeneID" id="117652900"/>
<evidence type="ECO:0000256" key="2">
    <source>
        <dbReference type="SAM" id="SignalP"/>
    </source>
</evidence>
<dbReference type="Proteomes" id="UP000515158">
    <property type="component" value="Unplaced"/>
</dbReference>
<evidence type="ECO:0000256" key="1">
    <source>
        <dbReference type="SAM" id="Coils"/>
    </source>
</evidence>
<dbReference type="KEGG" id="tpal:117652900"/>
<reference evidence="4 5" key="1">
    <citation type="submission" date="2025-04" db="UniProtKB">
        <authorList>
            <consortium name="RefSeq"/>
        </authorList>
    </citation>
    <scope>IDENTIFICATION</scope>
    <source>
        <tissue evidence="4 5">Total insect</tissue>
    </source>
</reference>
<proteinExistence type="predicted"/>
<evidence type="ECO:0000313" key="4">
    <source>
        <dbReference type="RefSeq" id="XP_034253998.1"/>
    </source>
</evidence>
<feature type="coiled-coil region" evidence="1">
    <location>
        <begin position="316"/>
        <end position="347"/>
    </location>
</feature>
<keyword evidence="2" id="KW-0732">Signal</keyword>
<gene>
    <name evidence="4 5" type="primary">LOC117652900</name>
</gene>
<evidence type="ECO:0000313" key="3">
    <source>
        <dbReference type="Proteomes" id="UP000515158"/>
    </source>
</evidence>
<dbReference type="AlphaFoldDB" id="A0A6P9A7N9"/>
<protein>
    <submittedName>
        <fullName evidence="4">Uncharacterized protein LOC117652900 isoform X1</fullName>
    </submittedName>
    <submittedName>
        <fullName evidence="5">Uncharacterized protein LOC117652900 isoform X2</fullName>
    </submittedName>
</protein>
<dbReference type="RefSeq" id="XP_034253998.1">
    <property type="nucleotide sequence ID" value="XM_034398107.1"/>
</dbReference>